<keyword evidence="5" id="KW-1185">Reference proteome</keyword>
<dbReference type="SUPFAM" id="SSF69593">
    <property type="entry name" value="Glycerol-3-phosphate (1)-acyltransferase"/>
    <property type="match status" value="1"/>
</dbReference>
<dbReference type="Proteomes" id="UP000054314">
    <property type="component" value="Unassembled WGS sequence"/>
</dbReference>
<sequence length="234" mass="24268">MRAGPQAPGAGGPRRSRWLGWFLARVVWRTTVIGADRVPRTGQVLLAANHLGLVDGPVVHGCAPRPTHLLVKHEMFRGPVGWLLRSAGQIPVDRENGRPALSAALGVLRRGGAVGIFPEGERGRGDAATARAGVAWLAVTSGAPVVPVAVLGTRRTGEPVGRVPGVRRRLVVAFGEPVTLTGGGPVRGRAAVQRANEQLRTVLAAHVAATSAATGVALPTDAPFQDPPFQDAPA</sequence>
<keyword evidence="2 4" id="KW-0012">Acyltransferase</keyword>
<dbReference type="Pfam" id="PF01553">
    <property type="entry name" value="Acyltransferase"/>
    <property type="match status" value="1"/>
</dbReference>
<name>A0A0A0C2U5_9CELL</name>
<dbReference type="GO" id="GO:0006654">
    <property type="term" value="P:phosphatidic acid biosynthetic process"/>
    <property type="evidence" value="ECO:0007669"/>
    <property type="project" value="TreeGrafter"/>
</dbReference>
<comment type="caution">
    <text evidence="4">The sequence shown here is derived from an EMBL/GenBank/DDBJ whole genome shotgun (WGS) entry which is preliminary data.</text>
</comment>
<dbReference type="AlphaFoldDB" id="A0A0A0C2U5"/>
<dbReference type="CDD" id="cd07989">
    <property type="entry name" value="LPLAT_AGPAT-like"/>
    <property type="match status" value="1"/>
</dbReference>
<dbReference type="PANTHER" id="PTHR10434">
    <property type="entry name" value="1-ACYL-SN-GLYCEROL-3-PHOSPHATE ACYLTRANSFERASE"/>
    <property type="match status" value="1"/>
</dbReference>
<feature type="domain" description="Phospholipid/glycerol acyltransferase" evidence="3">
    <location>
        <begin position="44"/>
        <end position="153"/>
    </location>
</feature>
<reference evidence="4 5" key="1">
    <citation type="submission" date="2013-08" db="EMBL/GenBank/DDBJ databases">
        <title>Genome sequencing of Cellulomonas bogoriensis 69B4.</title>
        <authorList>
            <person name="Chen F."/>
            <person name="Li Y."/>
            <person name="Wang G."/>
        </authorList>
    </citation>
    <scope>NUCLEOTIDE SEQUENCE [LARGE SCALE GENOMIC DNA]</scope>
    <source>
        <strain evidence="4 5">69B4</strain>
    </source>
</reference>
<dbReference type="InterPro" id="IPR002123">
    <property type="entry name" value="Plipid/glycerol_acylTrfase"/>
</dbReference>
<evidence type="ECO:0000313" key="5">
    <source>
        <dbReference type="Proteomes" id="UP000054314"/>
    </source>
</evidence>
<gene>
    <name evidence="4" type="ORF">N869_08960</name>
</gene>
<evidence type="ECO:0000256" key="2">
    <source>
        <dbReference type="ARBA" id="ARBA00023315"/>
    </source>
</evidence>
<dbReference type="EMBL" id="AXCZ01000002">
    <property type="protein sequence ID" value="KGM14506.1"/>
    <property type="molecule type" value="Genomic_DNA"/>
</dbReference>
<proteinExistence type="predicted"/>
<dbReference type="OrthoDB" id="9808424at2"/>
<accession>A0A0A0C2U5</accession>
<organism evidence="4 5">
    <name type="scientific">Cellulomonas bogoriensis 69B4 = DSM 16987</name>
    <dbReference type="NCBI Taxonomy" id="1386082"/>
    <lineage>
        <taxon>Bacteria</taxon>
        <taxon>Bacillati</taxon>
        <taxon>Actinomycetota</taxon>
        <taxon>Actinomycetes</taxon>
        <taxon>Micrococcales</taxon>
        <taxon>Cellulomonadaceae</taxon>
        <taxon>Cellulomonas</taxon>
    </lineage>
</organism>
<dbReference type="RefSeq" id="WP_035056359.1">
    <property type="nucleotide sequence ID" value="NZ_AXCZ01000002.1"/>
</dbReference>
<dbReference type="GO" id="GO:0003841">
    <property type="term" value="F:1-acylglycerol-3-phosphate O-acyltransferase activity"/>
    <property type="evidence" value="ECO:0007669"/>
    <property type="project" value="TreeGrafter"/>
</dbReference>
<dbReference type="GO" id="GO:0005886">
    <property type="term" value="C:plasma membrane"/>
    <property type="evidence" value="ECO:0007669"/>
    <property type="project" value="TreeGrafter"/>
</dbReference>
<protein>
    <submittedName>
        <fullName evidence="4">Acyl-phosphate glycerol 3-phosphate acyltransferase</fullName>
    </submittedName>
</protein>
<keyword evidence="1 4" id="KW-0808">Transferase</keyword>
<evidence type="ECO:0000313" key="4">
    <source>
        <dbReference type="EMBL" id="KGM14506.1"/>
    </source>
</evidence>
<evidence type="ECO:0000256" key="1">
    <source>
        <dbReference type="ARBA" id="ARBA00022679"/>
    </source>
</evidence>
<dbReference type="PANTHER" id="PTHR10434:SF11">
    <property type="entry name" value="1-ACYL-SN-GLYCEROL-3-PHOSPHATE ACYLTRANSFERASE"/>
    <property type="match status" value="1"/>
</dbReference>
<dbReference type="SMART" id="SM00563">
    <property type="entry name" value="PlsC"/>
    <property type="match status" value="1"/>
</dbReference>
<evidence type="ECO:0000259" key="3">
    <source>
        <dbReference type="SMART" id="SM00563"/>
    </source>
</evidence>